<gene>
    <name evidence="3" type="ORF">HF685_14850</name>
</gene>
<evidence type="ECO:0000313" key="3">
    <source>
        <dbReference type="EMBL" id="QJB70385.1"/>
    </source>
</evidence>
<dbReference type="PROSITE" id="PS50830">
    <property type="entry name" value="TNASE_3"/>
    <property type="match status" value="1"/>
</dbReference>
<evidence type="ECO:0000259" key="2">
    <source>
        <dbReference type="PROSITE" id="PS50830"/>
    </source>
</evidence>
<dbReference type="Gene3D" id="2.40.50.90">
    <property type="match status" value="1"/>
</dbReference>
<dbReference type="EMBL" id="CP051217">
    <property type="protein sequence ID" value="QJB70385.1"/>
    <property type="molecule type" value="Genomic_DNA"/>
</dbReference>
<evidence type="ECO:0000256" key="1">
    <source>
        <dbReference type="SAM" id="SignalP"/>
    </source>
</evidence>
<protein>
    <submittedName>
        <fullName evidence="3">Thermonuclease family protein</fullName>
    </submittedName>
</protein>
<sequence length="145" mass="16473">MARFIHTWLKSSVILCLLSPQTAVSAPDKSFVQFQLCSSAPRINCVVDGDTFWLNGEKIRLADIDTPETFQPRCEREHILGKRATSAFITLLNLGPVQLQQKGRNQDRYGRSLRIVERNGQSLGRQLIDKKLAMAWTGRRGNWCD</sequence>
<dbReference type="InterPro" id="IPR016071">
    <property type="entry name" value="Staphylococal_nuclease_OB-fold"/>
</dbReference>
<proteinExistence type="predicted"/>
<keyword evidence="4" id="KW-1185">Reference proteome</keyword>
<organism evidence="3 4">
    <name type="scientific">Parasphingorhabdus halotolerans</name>
    <dbReference type="NCBI Taxonomy" id="2725558"/>
    <lineage>
        <taxon>Bacteria</taxon>
        <taxon>Pseudomonadati</taxon>
        <taxon>Pseudomonadota</taxon>
        <taxon>Alphaproteobacteria</taxon>
        <taxon>Sphingomonadales</taxon>
        <taxon>Sphingomonadaceae</taxon>
        <taxon>Parasphingorhabdus</taxon>
    </lineage>
</organism>
<accession>A0A6H2DR08</accession>
<keyword evidence="1" id="KW-0732">Signal</keyword>
<feature type="chain" id="PRO_5026169040" evidence="1">
    <location>
        <begin position="26"/>
        <end position="145"/>
    </location>
</feature>
<evidence type="ECO:0000313" key="4">
    <source>
        <dbReference type="Proteomes" id="UP000501600"/>
    </source>
</evidence>
<feature type="signal peptide" evidence="1">
    <location>
        <begin position="1"/>
        <end position="25"/>
    </location>
</feature>
<dbReference type="Proteomes" id="UP000501600">
    <property type="component" value="Chromosome"/>
</dbReference>
<dbReference type="InterPro" id="IPR035437">
    <property type="entry name" value="SNase_OB-fold_sf"/>
</dbReference>
<dbReference type="Pfam" id="PF00565">
    <property type="entry name" value="SNase"/>
    <property type="match status" value="1"/>
</dbReference>
<name>A0A6H2DR08_9SPHN</name>
<dbReference type="AlphaFoldDB" id="A0A6H2DR08"/>
<dbReference type="KEGG" id="phao:HF685_14850"/>
<dbReference type="SUPFAM" id="SSF50199">
    <property type="entry name" value="Staphylococcal nuclease"/>
    <property type="match status" value="1"/>
</dbReference>
<feature type="domain" description="TNase-like" evidence="2">
    <location>
        <begin position="37"/>
        <end position="145"/>
    </location>
</feature>
<reference evidence="3 4" key="1">
    <citation type="submission" date="2020-04" db="EMBL/GenBank/DDBJ databases">
        <title>Genome sequence for Sphingorhabdus sp. strain M1.</title>
        <authorList>
            <person name="Park S.-J."/>
        </authorList>
    </citation>
    <scope>NUCLEOTIDE SEQUENCE [LARGE SCALE GENOMIC DNA]</scope>
    <source>
        <strain evidence="3 4">JK6</strain>
    </source>
</reference>